<proteinExistence type="predicted"/>
<dbReference type="Proteomes" id="UP000325286">
    <property type="component" value="Chromosome"/>
</dbReference>
<dbReference type="EMBL" id="CP042914">
    <property type="protein sequence ID" value="QEG43856.1"/>
    <property type="molecule type" value="Genomic_DNA"/>
</dbReference>
<dbReference type="KEGG" id="rul:UC8_59130"/>
<dbReference type="Gene3D" id="2.20.25.110">
    <property type="entry name" value="S-adenosyl-L-methionine-dependent methyltransferases"/>
    <property type="match status" value="1"/>
</dbReference>
<dbReference type="Pfam" id="PF13649">
    <property type="entry name" value="Methyltransf_25"/>
    <property type="match status" value="1"/>
</dbReference>
<dbReference type="Gene3D" id="3.40.50.150">
    <property type="entry name" value="Vaccinia Virus protein VP39"/>
    <property type="match status" value="1"/>
</dbReference>
<dbReference type="InterPro" id="IPR041698">
    <property type="entry name" value="Methyltransf_25"/>
</dbReference>
<keyword evidence="2" id="KW-0808">Transferase</keyword>
<dbReference type="AlphaFoldDB" id="A0A5B9R315"/>
<feature type="domain" description="Methyltransferase" evidence="1">
    <location>
        <begin position="49"/>
        <end position="140"/>
    </location>
</feature>
<protein>
    <submittedName>
        <fullName evidence="2">Methyltransferase domain protein</fullName>
    </submittedName>
</protein>
<evidence type="ECO:0000259" key="1">
    <source>
        <dbReference type="Pfam" id="PF13649"/>
    </source>
</evidence>
<keyword evidence="2" id="KW-0489">Methyltransferase</keyword>
<keyword evidence="3" id="KW-1185">Reference proteome</keyword>
<dbReference type="InterPro" id="IPR029063">
    <property type="entry name" value="SAM-dependent_MTases_sf"/>
</dbReference>
<accession>A0A5B9R315</accession>
<dbReference type="CDD" id="cd02440">
    <property type="entry name" value="AdoMet_MTases"/>
    <property type="match status" value="1"/>
</dbReference>
<organism evidence="2 3">
    <name type="scientific">Roseimaritima ulvae</name>
    <dbReference type="NCBI Taxonomy" id="980254"/>
    <lineage>
        <taxon>Bacteria</taxon>
        <taxon>Pseudomonadati</taxon>
        <taxon>Planctomycetota</taxon>
        <taxon>Planctomycetia</taxon>
        <taxon>Pirellulales</taxon>
        <taxon>Pirellulaceae</taxon>
        <taxon>Roseimaritima</taxon>
    </lineage>
</organism>
<evidence type="ECO:0000313" key="2">
    <source>
        <dbReference type="EMBL" id="QEG43856.1"/>
    </source>
</evidence>
<dbReference type="GO" id="GO:0008168">
    <property type="term" value="F:methyltransferase activity"/>
    <property type="evidence" value="ECO:0007669"/>
    <property type="project" value="UniProtKB-KW"/>
</dbReference>
<dbReference type="GO" id="GO:0032259">
    <property type="term" value="P:methylation"/>
    <property type="evidence" value="ECO:0007669"/>
    <property type="project" value="UniProtKB-KW"/>
</dbReference>
<reference evidence="2 3" key="1">
    <citation type="submission" date="2019-08" db="EMBL/GenBank/DDBJ databases">
        <title>Deep-cultivation of Planctomycetes and their phenomic and genomic characterization uncovers novel biology.</title>
        <authorList>
            <person name="Wiegand S."/>
            <person name="Jogler M."/>
            <person name="Boedeker C."/>
            <person name="Pinto D."/>
            <person name="Vollmers J."/>
            <person name="Rivas-Marin E."/>
            <person name="Kohn T."/>
            <person name="Peeters S.H."/>
            <person name="Heuer A."/>
            <person name="Rast P."/>
            <person name="Oberbeckmann S."/>
            <person name="Bunk B."/>
            <person name="Jeske O."/>
            <person name="Meyerdierks A."/>
            <person name="Storesund J.E."/>
            <person name="Kallscheuer N."/>
            <person name="Luecker S."/>
            <person name="Lage O.M."/>
            <person name="Pohl T."/>
            <person name="Merkel B.J."/>
            <person name="Hornburger P."/>
            <person name="Mueller R.-W."/>
            <person name="Bruemmer F."/>
            <person name="Labrenz M."/>
            <person name="Spormann A.M."/>
            <person name="Op den Camp H."/>
            <person name="Overmann J."/>
            <person name="Amann R."/>
            <person name="Jetten M.S.M."/>
            <person name="Mascher T."/>
            <person name="Medema M.H."/>
            <person name="Devos D.P."/>
            <person name="Kaster A.-K."/>
            <person name="Ovreas L."/>
            <person name="Rohde M."/>
            <person name="Galperin M.Y."/>
            <person name="Jogler C."/>
        </authorList>
    </citation>
    <scope>NUCLEOTIDE SEQUENCE [LARGE SCALE GENOMIC DNA]</scope>
    <source>
        <strain evidence="2 3">UC8</strain>
    </source>
</reference>
<evidence type="ECO:0000313" key="3">
    <source>
        <dbReference type="Proteomes" id="UP000325286"/>
    </source>
</evidence>
<dbReference type="SUPFAM" id="SSF53335">
    <property type="entry name" value="S-adenosyl-L-methionine-dependent methyltransferases"/>
    <property type="match status" value="1"/>
</dbReference>
<dbReference type="OrthoDB" id="9811589at2"/>
<dbReference type="RefSeq" id="WP_068135933.1">
    <property type="nucleotide sequence ID" value="NZ_CP042914.1"/>
</dbReference>
<name>A0A5B9R315_9BACT</name>
<gene>
    <name evidence="2" type="ORF">UC8_59130</name>
</gene>
<sequence length="259" mass="29726">MDTVSDCIYDYPKYYDLVFGADCAAELDFIEACAEHFASGTVKRMFEPACGTGRLLYQLARRGYAVGGIDLNPKAVEFCNARLERRGFDDRAQVADMSDFKQRRKWDVAFNTINSFRHLSSEAAAHAHFESMGRAIRKGGLYLLGIHLSPTSIPPSETESWSARRGHLSINTHLWTLDRDRRRRVERFGIRFDVRSPTKQFRIVDELVLRSYTAPQMKRLLARSGCWEIAETYDFAYDIETPIEVDGSCEDVVYVLRRV</sequence>